<reference evidence="5 6" key="1">
    <citation type="journal article" date="2011" name="Science">
        <title>The Selaginella genome identifies genetic changes associated with the evolution of vascular plants.</title>
        <authorList>
            <person name="Banks J.A."/>
            <person name="Nishiyama T."/>
            <person name="Hasebe M."/>
            <person name="Bowman J.L."/>
            <person name="Gribskov M."/>
            <person name="dePamphilis C."/>
            <person name="Albert V.A."/>
            <person name="Aono N."/>
            <person name="Aoyama T."/>
            <person name="Ambrose B.A."/>
            <person name="Ashton N.W."/>
            <person name="Axtell M.J."/>
            <person name="Barker E."/>
            <person name="Barker M.S."/>
            <person name="Bennetzen J.L."/>
            <person name="Bonawitz N.D."/>
            <person name="Chapple C."/>
            <person name="Cheng C."/>
            <person name="Correa L.G."/>
            <person name="Dacre M."/>
            <person name="DeBarry J."/>
            <person name="Dreyer I."/>
            <person name="Elias M."/>
            <person name="Engstrom E.M."/>
            <person name="Estelle M."/>
            <person name="Feng L."/>
            <person name="Finet C."/>
            <person name="Floyd S.K."/>
            <person name="Frommer W.B."/>
            <person name="Fujita T."/>
            <person name="Gramzow L."/>
            <person name="Gutensohn M."/>
            <person name="Harholt J."/>
            <person name="Hattori M."/>
            <person name="Heyl A."/>
            <person name="Hirai T."/>
            <person name="Hiwatashi Y."/>
            <person name="Ishikawa M."/>
            <person name="Iwata M."/>
            <person name="Karol K.G."/>
            <person name="Koehler B."/>
            <person name="Kolukisaoglu U."/>
            <person name="Kubo M."/>
            <person name="Kurata T."/>
            <person name="Lalonde S."/>
            <person name="Li K."/>
            <person name="Li Y."/>
            <person name="Litt A."/>
            <person name="Lyons E."/>
            <person name="Manning G."/>
            <person name="Maruyama T."/>
            <person name="Michael T.P."/>
            <person name="Mikami K."/>
            <person name="Miyazaki S."/>
            <person name="Morinaga S."/>
            <person name="Murata T."/>
            <person name="Mueller-Roeber B."/>
            <person name="Nelson D.R."/>
            <person name="Obara M."/>
            <person name="Oguri Y."/>
            <person name="Olmstead R.G."/>
            <person name="Onodera N."/>
            <person name="Petersen B.L."/>
            <person name="Pils B."/>
            <person name="Prigge M."/>
            <person name="Rensing S.A."/>
            <person name="Riano-Pachon D.M."/>
            <person name="Roberts A.W."/>
            <person name="Sato Y."/>
            <person name="Scheller H.V."/>
            <person name="Schulz B."/>
            <person name="Schulz C."/>
            <person name="Shakirov E.V."/>
            <person name="Shibagaki N."/>
            <person name="Shinohara N."/>
            <person name="Shippen D.E."/>
            <person name="Soerensen I."/>
            <person name="Sotooka R."/>
            <person name="Sugimoto N."/>
            <person name="Sugita M."/>
            <person name="Sumikawa N."/>
            <person name="Tanurdzic M."/>
            <person name="Theissen G."/>
            <person name="Ulvskov P."/>
            <person name="Wakazuki S."/>
            <person name="Weng J.K."/>
            <person name="Willats W.W."/>
            <person name="Wipf D."/>
            <person name="Wolf P.G."/>
            <person name="Yang L."/>
            <person name="Zimmer A.D."/>
            <person name="Zhu Q."/>
            <person name="Mitros T."/>
            <person name="Hellsten U."/>
            <person name="Loque D."/>
            <person name="Otillar R."/>
            <person name="Salamov A."/>
            <person name="Schmutz J."/>
            <person name="Shapiro H."/>
            <person name="Lindquist E."/>
            <person name="Lucas S."/>
            <person name="Rokhsar D."/>
            <person name="Grigoriev I.V."/>
        </authorList>
    </citation>
    <scope>NUCLEOTIDE SEQUENCE [LARGE SCALE GENOMIC DNA]</scope>
</reference>
<organism evidence="6">
    <name type="scientific">Selaginella moellendorffii</name>
    <name type="common">Spikemoss</name>
    <dbReference type="NCBI Taxonomy" id="88036"/>
    <lineage>
        <taxon>Eukaryota</taxon>
        <taxon>Viridiplantae</taxon>
        <taxon>Streptophyta</taxon>
        <taxon>Embryophyta</taxon>
        <taxon>Tracheophyta</taxon>
        <taxon>Lycopodiopsida</taxon>
        <taxon>Selaginellales</taxon>
        <taxon>Selaginellaceae</taxon>
        <taxon>Selaginella</taxon>
    </lineage>
</organism>
<dbReference type="Proteomes" id="UP000001514">
    <property type="component" value="Unassembled WGS sequence"/>
</dbReference>
<dbReference type="InterPro" id="IPR002639">
    <property type="entry name" value="UreF"/>
</dbReference>
<evidence type="ECO:0008006" key="7">
    <source>
        <dbReference type="Google" id="ProtNLM"/>
    </source>
</evidence>
<dbReference type="Gene3D" id="1.10.4190.10">
    <property type="entry name" value="Urease accessory protein UreF"/>
    <property type="match status" value="1"/>
</dbReference>
<proteinExistence type="inferred from homology"/>
<keyword evidence="1" id="KW-0996">Nickel insertion</keyword>
<evidence type="ECO:0000313" key="4">
    <source>
        <dbReference type="EMBL" id="EFJ26720.1"/>
    </source>
</evidence>
<dbReference type="GO" id="GO:0019627">
    <property type="term" value="P:urea metabolic process"/>
    <property type="evidence" value="ECO:0000318"/>
    <property type="project" value="GO_Central"/>
</dbReference>
<keyword evidence="6" id="KW-1185">Reference proteome</keyword>
<dbReference type="Gramene" id="EFJ27010">
    <property type="protein sequence ID" value="EFJ27010"/>
    <property type="gene ID" value="SELMODRAFT_96579"/>
</dbReference>
<dbReference type="InParanoid" id="D8RLY9"/>
<dbReference type="FunCoup" id="D8RLY9">
    <property type="interactions" value="106"/>
</dbReference>
<dbReference type="PANTHER" id="PTHR33620">
    <property type="entry name" value="UREASE ACCESSORY PROTEIN F"/>
    <property type="match status" value="1"/>
</dbReference>
<dbReference type="STRING" id="88036.D8RLY9"/>
<dbReference type="OrthoDB" id="2550922at2759"/>
<dbReference type="AlphaFoldDB" id="D8RLY9"/>
<sequence>MDLPAKKSQGSDWVVWQLVDSFFPTGGFAHSYGLEAAVQAGLVSDSKSLDTFIKSTLENSGSLLLPFVSASFKLPDVAGWIELDRLLNATLSNHVARRASSSQGSALLRTAATVYPDLAELGELRGVVRAGRASGHHAGVFGIVCGLLKLDALTCQRAYLYLTLRDVLSAATRLNLVGPLQAAAMQQSLRGFGEAVVRKCADRGVEDACQVSPLLDTAQACHDHLFSRLFCS</sequence>
<evidence type="ECO:0000256" key="3">
    <source>
        <dbReference type="ARBA" id="ARBA00046339"/>
    </source>
</evidence>
<evidence type="ECO:0000256" key="2">
    <source>
        <dbReference type="ARBA" id="ARBA00023186"/>
    </source>
</evidence>
<dbReference type="HAMAP" id="MF_01385">
    <property type="entry name" value="UreF"/>
    <property type="match status" value="1"/>
</dbReference>
<dbReference type="PANTHER" id="PTHR33620:SF1">
    <property type="entry name" value="UREASE ACCESSORY PROTEIN F"/>
    <property type="match status" value="1"/>
</dbReference>
<dbReference type="Gramene" id="EFJ26720">
    <property type="protein sequence ID" value="EFJ26720"/>
    <property type="gene ID" value="SELMODRAFT_97029"/>
</dbReference>
<evidence type="ECO:0000313" key="5">
    <source>
        <dbReference type="EMBL" id="EFJ27010.1"/>
    </source>
</evidence>
<accession>D8RLY9</accession>
<dbReference type="EMBL" id="GL377583">
    <property type="protein sequence ID" value="EFJ27010.1"/>
    <property type="molecule type" value="Genomic_DNA"/>
</dbReference>
<dbReference type="eggNOG" id="ENOG502REVQ">
    <property type="taxonomic scope" value="Eukaryota"/>
</dbReference>
<comment type="similarity">
    <text evidence="3">Belongs to the UreF family.</text>
</comment>
<keyword evidence="2" id="KW-0143">Chaperone</keyword>
<dbReference type="OMA" id="WVGRHEK"/>
<name>D8RLY9_SELML</name>
<dbReference type="KEGG" id="smo:SELMODRAFT_97029"/>
<dbReference type="PIRSF" id="PIRSF009467">
    <property type="entry name" value="Ureas_acces_UreF"/>
    <property type="match status" value="1"/>
</dbReference>
<dbReference type="Pfam" id="PF01730">
    <property type="entry name" value="UreF"/>
    <property type="match status" value="1"/>
</dbReference>
<evidence type="ECO:0000256" key="1">
    <source>
        <dbReference type="ARBA" id="ARBA00022988"/>
    </source>
</evidence>
<protein>
    <recommendedName>
        <fullName evidence="7">Urease accessory protein UreF</fullName>
    </recommendedName>
</protein>
<dbReference type="KEGG" id="smo:SELMODRAFT_96579"/>
<dbReference type="HOGENOM" id="CLU_049215_1_0_1"/>
<dbReference type="InterPro" id="IPR038277">
    <property type="entry name" value="UreF_sf"/>
</dbReference>
<dbReference type="EMBL" id="GL377584">
    <property type="protein sequence ID" value="EFJ26720.1"/>
    <property type="molecule type" value="Genomic_DNA"/>
</dbReference>
<dbReference type="GO" id="GO:0016151">
    <property type="term" value="F:nickel cation binding"/>
    <property type="evidence" value="ECO:0007669"/>
    <property type="project" value="InterPro"/>
</dbReference>
<dbReference type="GO" id="GO:0018237">
    <property type="term" value="F:urease activator activity"/>
    <property type="evidence" value="ECO:0000318"/>
    <property type="project" value="GO_Central"/>
</dbReference>
<gene>
    <name evidence="5" type="ORF">SELMODRAFT_96579</name>
    <name evidence="4" type="ORF">SELMODRAFT_97029</name>
</gene>
<evidence type="ECO:0000313" key="6">
    <source>
        <dbReference type="Proteomes" id="UP000001514"/>
    </source>
</evidence>